<organism evidence="1 2">
    <name type="scientific">Haemaphysalis longicornis</name>
    <name type="common">Bush tick</name>
    <dbReference type="NCBI Taxonomy" id="44386"/>
    <lineage>
        <taxon>Eukaryota</taxon>
        <taxon>Metazoa</taxon>
        <taxon>Ecdysozoa</taxon>
        <taxon>Arthropoda</taxon>
        <taxon>Chelicerata</taxon>
        <taxon>Arachnida</taxon>
        <taxon>Acari</taxon>
        <taxon>Parasitiformes</taxon>
        <taxon>Ixodida</taxon>
        <taxon>Ixodoidea</taxon>
        <taxon>Ixodidae</taxon>
        <taxon>Haemaphysalinae</taxon>
        <taxon>Haemaphysalis</taxon>
    </lineage>
</organism>
<proteinExistence type="predicted"/>
<evidence type="ECO:0000313" key="2">
    <source>
        <dbReference type="Proteomes" id="UP000821853"/>
    </source>
</evidence>
<evidence type="ECO:0000313" key="1">
    <source>
        <dbReference type="EMBL" id="KAH9372291.1"/>
    </source>
</evidence>
<sequence length="96" mass="11199">MANKTRTPSELLRIWQWNCRSYSNKRNLLHLNMLNITQTQRPQVLALQETNPIAILPGYSAYTRQAIEIPQVTLLFRRNILTQLHNTCCTGPEHKL</sequence>
<gene>
    <name evidence="1" type="ORF">HPB48_009091</name>
</gene>
<keyword evidence="2" id="KW-1185">Reference proteome</keyword>
<dbReference type="Proteomes" id="UP000821853">
    <property type="component" value="Chromosome 3"/>
</dbReference>
<dbReference type="EMBL" id="JABSTR010000005">
    <property type="protein sequence ID" value="KAH9372291.1"/>
    <property type="molecule type" value="Genomic_DNA"/>
</dbReference>
<comment type="caution">
    <text evidence="1">The sequence shown here is derived from an EMBL/GenBank/DDBJ whole genome shotgun (WGS) entry which is preliminary data.</text>
</comment>
<dbReference type="VEuPathDB" id="VectorBase:HLOH_056492"/>
<dbReference type="SUPFAM" id="SSF56219">
    <property type="entry name" value="DNase I-like"/>
    <property type="match status" value="1"/>
</dbReference>
<dbReference type="InterPro" id="IPR036691">
    <property type="entry name" value="Endo/exonu/phosph_ase_sf"/>
</dbReference>
<dbReference type="AlphaFoldDB" id="A0A9J6GAT9"/>
<reference evidence="1 2" key="1">
    <citation type="journal article" date="2020" name="Cell">
        <title>Large-Scale Comparative Analyses of Tick Genomes Elucidate Their Genetic Diversity and Vector Capacities.</title>
        <authorList>
            <consortium name="Tick Genome and Microbiome Consortium (TIGMIC)"/>
            <person name="Jia N."/>
            <person name="Wang J."/>
            <person name="Shi W."/>
            <person name="Du L."/>
            <person name="Sun Y."/>
            <person name="Zhan W."/>
            <person name="Jiang J.F."/>
            <person name="Wang Q."/>
            <person name="Zhang B."/>
            <person name="Ji P."/>
            <person name="Bell-Sakyi L."/>
            <person name="Cui X.M."/>
            <person name="Yuan T.T."/>
            <person name="Jiang B.G."/>
            <person name="Yang W.F."/>
            <person name="Lam T.T."/>
            <person name="Chang Q.C."/>
            <person name="Ding S.J."/>
            <person name="Wang X.J."/>
            <person name="Zhu J.G."/>
            <person name="Ruan X.D."/>
            <person name="Zhao L."/>
            <person name="Wei J.T."/>
            <person name="Ye R.Z."/>
            <person name="Que T.C."/>
            <person name="Du C.H."/>
            <person name="Zhou Y.H."/>
            <person name="Cheng J.X."/>
            <person name="Dai P.F."/>
            <person name="Guo W.B."/>
            <person name="Han X.H."/>
            <person name="Huang E.J."/>
            <person name="Li L.F."/>
            <person name="Wei W."/>
            <person name="Gao Y.C."/>
            <person name="Liu J.Z."/>
            <person name="Shao H.Z."/>
            <person name="Wang X."/>
            <person name="Wang C.C."/>
            <person name="Yang T.C."/>
            <person name="Huo Q.B."/>
            <person name="Li W."/>
            <person name="Chen H.Y."/>
            <person name="Chen S.E."/>
            <person name="Zhou L.G."/>
            <person name="Ni X.B."/>
            <person name="Tian J.H."/>
            <person name="Sheng Y."/>
            <person name="Liu T."/>
            <person name="Pan Y.S."/>
            <person name="Xia L.Y."/>
            <person name="Li J."/>
            <person name="Zhao F."/>
            <person name="Cao W.C."/>
        </authorList>
    </citation>
    <scope>NUCLEOTIDE SEQUENCE [LARGE SCALE GENOMIC DNA]</scope>
    <source>
        <strain evidence="1">HaeL-2018</strain>
    </source>
</reference>
<dbReference type="OMA" id="LLRIWQW"/>
<dbReference type="Gene3D" id="3.60.10.10">
    <property type="entry name" value="Endonuclease/exonuclease/phosphatase"/>
    <property type="match status" value="1"/>
</dbReference>
<accession>A0A9J6GAT9</accession>
<name>A0A9J6GAT9_HAELO</name>
<protein>
    <submittedName>
        <fullName evidence="1">Uncharacterized protein</fullName>
    </submittedName>
</protein>